<name>A0AAV6MF48_9ROSI</name>
<reference evidence="1 2" key="1">
    <citation type="journal article" date="2021" name="Hortic Res">
        <title>The domestication of Cucurbita argyrosperma as revealed by the genome of its wild relative.</title>
        <authorList>
            <person name="Barrera-Redondo J."/>
            <person name="Sanchez-de la Vega G."/>
            <person name="Aguirre-Liguori J.A."/>
            <person name="Castellanos-Morales G."/>
            <person name="Gutierrez-Guerrero Y.T."/>
            <person name="Aguirre-Dugua X."/>
            <person name="Aguirre-Planter E."/>
            <person name="Tenaillon M.I."/>
            <person name="Lira-Saade R."/>
            <person name="Eguiarte L.E."/>
        </authorList>
    </citation>
    <scope>NUCLEOTIDE SEQUENCE [LARGE SCALE GENOMIC DNA]</scope>
    <source>
        <strain evidence="1">JBR-2021</strain>
    </source>
</reference>
<dbReference type="AlphaFoldDB" id="A0AAV6MF48"/>
<feature type="non-terminal residue" evidence="1">
    <location>
        <position position="1"/>
    </location>
</feature>
<gene>
    <name evidence="1" type="ORF">SDJN03_24059</name>
</gene>
<protein>
    <submittedName>
        <fullName evidence="1">Uncharacterized protein</fullName>
    </submittedName>
</protein>
<dbReference type="EMBL" id="JAGKQH010000015">
    <property type="protein sequence ID" value="KAG6579611.1"/>
    <property type="molecule type" value="Genomic_DNA"/>
</dbReference>
<comment type="caution">
    <text evidence="1">The sequence shown here is derived from an EMBL/GenBank/DDBJ whole genome shotgun (WGS) entry which is preliminary data.</text>
</comment>
<accession>A0AAV6MF48</accession>
<keyword evidence="2" id="KW-1185">Reference proteome</keyword>
<sequence>MDWAAHNGRTAHAEVDWCAGPKTQHGLGHASGMSWAAHTTLDWAAHAGWAGLGRACWMDGPHKLERASGLAANAGSAGPRTLVALGSVTGLGSAEHTRWTGPRTLIWAGPRILDGLGRTC</sequence>
<dbReference type="Proteomes" id="UP000685013">
    <property type="component" value="Chromosome 15"/>
</dbReference>
<evidence type="ECO:0000313" key="1">
    <source>
        <dbReference type="EMBL" id="KAG6579611.1"/>
    </source>
</evidence>
<proteinExistence type="predicted"/>
<evidence type="ECO:0000313" key="2">
    <source>
        <dbReference type="Proteomes" id="UP000685013"/>
    </source>
</evidence>
<organism evidence="1 2">
    <name type="scientific">Cucurbita argyrosperma subsp. sororia</name>
    <dbReference type="NCBI Taxonomy" id="37648"/>
    <lineage>
        <taxon>Eukaryota</taxon>
        <taxon>Viridiplantae</taxon>
        <taxon>Streptophyta</taxon>
        <taxon>Embryophyta</taxon>
        <taxon>Tracheophyta</taxon>
        <taxon>Spermatophyta</taxon>
        <taxon>Magnoliopsida</taxon>
        <taxon>eudicotyledons</taxon>
        <taxon>Gunneridae</taxon>
        <taxon>Pentapetalae</taxon>
        <taxon>rosids</taxon>
        <taxon>fabids</taxon>
        <taxon>Cucurbitales</taxon>
        <taxon>Cucurbitaceae</taxon>
        <taxon>Cucurbiteae</taxon>
        <taxon>Cucurbita</taxon>
    </lineage>
</organism>